<proteinExistence type="predicted"/>
<dbReference type="EMBL" id="CAUYUE010000002">
    <property type="protein sequence ID" value="CAK0740602.1"/>
    <property type="molecule type" value="Genomic_DNA"/>
</dbReference>
<dbReference type="PANTHER" id="PTHR43224:SF1">
    <property type="entry name" value="AMIDINOTRANSFERASE"/>
    <property type="match status" value="1"/>
</dbReference>
<dbReference type="SUPFAM" id="SSF55909">
    <property type="entry name" value="Pentein"/>
    <property type="match status" value="1"/>
</dbReference>
<dbReference type="Gene3D" id="3.75.10.10">
    <property type="entry name" value="L-arginine/glycine Amidinotransferase, Chain A"/>
    <property type="match status" value="1"/>
</dbReference>
<evidence type="ECO:0000313" key="2">
    <source>
        <dbReference type="Proteomes" id="UP001314263"/>
    </source>
</evidence>
<protein>
    <recommendedName>
        <fullName evidence="3">Amidinotransferase</fullName>
    </recommendedName>
</protein>
<gene>
    <name evidence="1" type="ORF">CVIRNUC_001262</name>
</gene>
<comment type="caution">
    <text evidence="1">The sequence shown here is derived from an EMBL/GenBank/DDBJ whole genome shotgun (WGS) entry which is preliminary data.</text>
</comment>
<evidence type="ECO:0000313" key="1">
    <source>
        <dbReference type="EMBL" id="CAK0740602.1"/>
    </source>
</evidence>
<reference evidence="1 2" key="1">
    <citation type="submission" date="2023-10" db="EMBL/GenBank/DDBJ databases">
        <authorList>
            <person name="Maclean D."/>
            <person name="Macfadyen A."/>
        </authorList>
    </citation>
    <scope>NUCLEOTIDE SEQUENCE [LARGE SCALE GENOMIC DNA]</scope>
</reference>
<dbReference type="Pfam" id="PF19420">
    <property type="entry name" value="DDAH_eukar"/>
    <property type="match status" value="1"/>
</dbReference>
<dbReference type="Proteomes" id="UP001314263">
    <property type="component" value="Unassembled WGS sequence"/>
</dbReference>
<evidence type="ECO:0008006" key="3">
    <source>
        <dbReference type="Google" id="ProtNLM"/>
    </source>
</evidence>
<dbReference type="InterPro" id="IPR014541">
    <property type="entry name" value="Amdntrnsf_FN0238"/>
</dbReference>
<sequence>MSKASLLQRFTAASKAAARRHFAASAPEAVAEAPETDVLRLASQAPLLVQLPDRQFGASAVLQSHQIPGHAGSPERLSVVRHAFAAHDAATDRLADIVTAVEDGHVAVSHRASDPPTRIIVDEYRRGADGHYQLQAVGTDLLRFLSREGVRVSHVPGVSAALNSTRANSAALRQSTNEVLMVAPTAFGFNDQAAQDNHFMHSTVSSGSATVGNTSVTLQALREFAGLHHELTEVAGVRVSLFQHSQEHGTPDAVFPNNWFSTHPQREAAGGVKQSTLVYYPLKCPNRQKEKREDIQEVLQARGYERVWDMSACEQDRQYFEGTGVLVLDRVNGVAYVNISERAHPDLAQRWATELGYKEVVTFRTVDPAGADVYHTNVMMAIGTDVAVVCAEAVPDDKQRKHLLQRLRRHHKVIEISNEQMSGMCGNILELEDGRGLPIMAMSTQAHNAFTPEQRQEMRKHVAALHHAPLDTIEYIGGGGVRCSLAELF</sequence>
<dbReference type="AlphaFoldDB" id="A0AAV1HWZ8"/>
<accession>A0AAV1HWZ8</accession>
<dbReference type="PANTHER" id="PTHR43224">
    <property type="entry name" value="AMIDINOTRANSFERASE"/>
    <property type="match status" value="1"/>
</dbReference>
<organism evidence="1 2">
    <name type="scientific">Coccomyxa viridis</name>
    <dbReference type="NCBI Taxonomy" id="1274662"/>
    <lineage>
        <taxon>Eukaryota</taxon>
        <taxon>Viridiplantae</taxon>
        <taxon>Chlorophyta</taxon>
        <taxon>core chlorophytes</taxon>
        <taxon>Trebouxiophyceae</taxon>
        <taxon>Trebouxiophyceae incertae sedis</taxon>
        <taxon>Coccomyxaceae</taxon>
        <taxon>Coccomyxa</taxon>
    </lineage>
</organism>
<name>A0AAV1HWZ8_9CHLO</name>
<keyword evidence="2" id="KW-1185">Reference proteome</keyword>